<name>A0A6J5QBI7_9CAUD</name>
<proteinExistence type="predicted"/>
<reference evidence="1" key="1">
    <citation type="submission" date="2020-05" db="EMBL/GenBank/DDBJ databases">
        <authorList>
            <person name="Chiriac C."/>
            <person name="Salcher M."/>
            <person name="Ghai R."/>
            <person name="Kavagutti S V."/>
        </authorList>
    </citation>
    <scope>NUCLEOTIDE SEQUENCE</scope>
</reference>
<organism evidence="1">
    <name type="scientific">uncultured Caudovirales phage</name>
    <dbReference type="NCBI Taxonomy" id="2100421"/>
    <lineage>
        <taxon>Viruses</taxon>
        <taxon>Duplodnaviria</taxon>
        <taxon>Heunggongvirae</taxon>
        <taxon>Uroviricota</taxon>
        <taxon>Caudoviricetes</taxon>
        <taxon>Peduoviridae</taxon>
        <taxon>Maltschvirus</taxon>
        <taxon>Maltschvirus maltsch</taxon>
    </lineage>
</organism>
<evidence type="ECO:0008006" key="2">
    <source>
        <dbReference type="Google" id="ProtNLM"/>
    </source>
</evidence>
<sequence>MAAPKTPRNGYSERRKDEDVFVENSDYARHHIKKRVIEQKMVPYVCDECGIGPEWNGKPMPLILDHINGINNDNRIQNLRFVCSNCDSQLDTYKARNIKKKNGRVAELGLLHRT</sequence>
<gene>
    <name evidence="1" type="ORF">UFOVP1071_137</name>
</gene>
<evidence type="ECO:0000313" key="1">
    <source>
        <dbReference type="EMBL" id="CAB4182080.1"/>
    </source>
</evidence>
<protein>
    <recommendedName>
        <fullName evidence="2">HNHc domain containing protein</fullName>
    </recommendedName>
</protein>
<accession>A0A6J5QBI7</accession>
<dbReference type="EMBL" id="LR797022">
    <property type="protein sequence ID" value="CAB4182080.1"/>
    <property type="molecule type" value="Genomic_DNA"/>
</dbReference>